<dbReference type="Proteomes" id="UP001153334">
    <property type="component" value="Unassembled WGS sequence"/>
</dbReference>
<protein>
    <submittedName>
        <fullName evidence="1">Uncharacterized protein</fullName>
    </submittedName>
</protein>
<sequence length="190" mass="21017">MLTPQHRSAQQQSSNYLTAPPVQPPPTSRNSQRDSIYGRPVSSIYSQPSPEAAVFAARQLRDDVANSATLEISPPSSPDIASPREGPYPGDVSPIEETPDVPQRTQEPPAASKRAEGRSNIPMMRRERRKNSDAVMNALRESKSRDRTTPSRPYGHDVRWDPGTVPVLSPNQRRGRSGEEPAVEQPSFRL</sequence>
<keyword evidence="2" id="KW-1185">Reference proteome</keyword>
<evidence type="ECO:0000313" key="2">
    <source>
        <dbReference type="Proteomes" id="UP001153334"/>
    </source>
</evidence>
<gene>
    <name evidence="1" type="ORF">ONZ43_g7448</name>
</gene>
<proteinExistence type="predicted"/>
<organism evidence="1 2">
    <name type="scientific">Nemania bipapillata</name>
    <dbReference type="NCBI Taxonomy" id="110536"/>
    <lineage>
        <taxon>Eukaryota</taxon>
        <taxon>Fungi</taxon>
        <taxon>Dikarya</taxon>
        <taxon>Ascomycota</taxon>
        <taxon>Pezizomycotina</taxon>
        <taxon>Sordariomycetes</taxon>
        <taxon>Xylariomycetidae</taxon>
        <taxon>Xylariales</taxon>
        <taxon>Xylariaceae</taxon>
        <taxon>Nemania</taxon>
    </lineage>
</organism>
<name>A0ACC2HQP1_9PEZI</name>
<reference evidence="1" key="1">
    <citation type="submission" date="2022-11" db="EMBL/GenBank/DDBJ databases">
        <title>Genome Sequence of Nemania bipapillata.</title>
        <authorList>
            <person name="Buettner E."/>
        </authorList>
    </citation>
    <scope>NUCLEOTIDE SEQUENCE</scope>
    <source>
        <strain evidence="1">CP14</strain>
    </source>
</reference>
<dbReference type="EMBL" id="JAPESX010003244">
    <property type="protein sequence ID" value="KAJ8105382.1"/>
    <property type="molecule type" value="Genomic_DNA"/>
</dbReference>
<evidence type="ECO:0000313" key="1">
    <source>
        <dbReference type="EMBL" id="KAJ8105382.1"/>
    </source>
</evidence>
<accession>A0ACC2HQP1</accession>
<comment type="caution">
    <text evidence="1">The sequence shown here is derived from an EMBL/GenBank/DDBJ whole genome shotgun (WGS) entry which is preliminary data.</text>
</comment>